<protein>
    <submittedName>
        <fullName evidence="1">Uncharacterized protein</fullName>
    </submittedName>
</protein>
<proteinExistence type="predicted"/>
<organism evidence="1 2">
    <name type="scientific">Cercospora zeae-maydis SCOH1-5</name>
    <dbReference type="NCBI Taxonomy" id="717836"/>
    <lineage>
        <taxon>Eukaryota</taxon>
        <taxon>Fungi</taxon>
        <taxon>Dikarya</taxon>
        <taxon>Ascomycota</taxon>
        <taxon>Pezizomycotina</taxon>
        <taxon>Dothideomycetes</taxon>
        <taxon>Dothideomycetidae</taxon>
        <taxon>Mycosphaerellales</taxon>
        <taxon>Mycosphaerellaceae</taxon>
        <taxon>Cercospora</taxon>
    </lineage>
</organism>
<accession>A0A6A6FRS4</accession>
<gene>
    <name evidence="1" type="ORF">CERZMDRAFT_94369</name>
</gene>
<sequence>MNYPWHCLSLSLQKYQRFGVTYCKLHCLLSRHLVYARYSPSFFELRNRLTLPEKAECTGAPSSLDYESSYCCLLEMSGPHVVPHHSVSLSLIPTFIKLLCSSRYADYSLNIRLSITNMILPGAEAAQAKRSSSQRAKASSIGSTTKRNPKCVKSVLELFPWHASHLKRQFMTRHHDRTRGTLGRELEEHASWCLTINPVSSKFRVQTSILVLTDADEAIVFFMHEHGAENVSFVVCLSLLECELLSKVAHLGSGAKVVSEIATTRAAVGKVRSTSRVDMQLHLYVHNVLAPPNATSFMTTQLKSH</sequence>
<dbReference type="Proteomes" id="UP000799539">
    <property type="component" value="Unassembled WGS sequence"/>
</dbReference>
<reference evidence="1" key="1">
    <citation type="journal article" date="2020" name="Stud. Mycol.">
        <title>101 Dothideomycetes genomes: a test case for predicting lifestyles and emergence of pathogens.</title>
        <authorList>
            <person name="Haridas S."/>
            <person name="Albert R."/>
            <person name="Binder M."/>
            <person name="Bloem J."/>
            <person name="Labutti K."/>
            <person name="Salamov A."/>
            <person name="Andreopoulos B."/>
            <person name="Baker S."/>
            <person name="Barry K."/>
            <person name="Bills G."/>
            <person name="Bluhm B."/>
            <person name="Cannon C."/>
            <person name="Castanera R."/>
            <person name="Culley D."/>
            <person name="Daum C."/>
            <person name="Ezra D."/>
            <person name="Gonzalez J."/>
            <person name="Henrissat B."/>
            <person name="Kuo A."/>
            <person name="Liang C."/>
            <person name="Lipzen A."/>
            <person name="Lutzoni F."/>
            <person name="Magnuson J."/>
            <person name="Mondo S."/>
            <person name="Nolan M."/>
            <person name="Ohm R."/>
            <person name="Pangilinan J."/>
            <person name="Park H.-J."/>
            <person name="Ramirez L."/>
            <person name="Alfaro M."/>
            <person name="Sun H."/>
            <person name="Tritt A."/>
            <person name="Yoshinaga Y."/>
            <person name="Zwiers L.-H."/>
            <person name="Turgeon B."/>
            <person name="Goodwin S."/>
            <person name="Spatafora J."/>
            <person name="Crous P."/>
            <person name="Grigoriev I."/>
        </authorList>
    </citation>
    <scope>NUCLEOTIDE SEQUENCE</scope>
    <source>
        <strain evidence="1">SCOH1-5</strain>
    </source>
</reference>
<keyword evidence="2" id="KW-1185">Reference proteome</keyword>
<name>A0A6A6FRS4_9PEZI</name>
<evidence type="ECO:0000313" key="2">
    <source>
        <dbReference type="Proteomes" id="UP000799539"/>
    </source>
</evidence>
<dbReference type="AlphaFoldDB" id="A0A6A6FRS4"/>
<evidence type="ECO:0000313" key="1">
    <source>
        <dbReference type="EMBL" id="KAF2215984.1"/>
    </source>
</evidence>
<dbReference type="EMBL" id="ML992665">
    <property type="protein sequence ID" value="KAF2215984.1"/>
    <property type="molecule type" value="Genomic_DNA"/>
</dbReference>